<dbReference type="AlphaFoldDB" id="A0A9D1JUU7"/>
<name>A0A9D1JUU7_9FIRM</name>
<reference evidence="3" key="2">
    <citation type="journal article" date="2021" name="PeerJ">
        <title>Extensive microbial diversity within the chicken gut microbiome revealed by metagenomics and culture.</title>
        <authorList>
            <person name="Gilroy R."/>
            <person name="Ravi A."/>
            <person name="Getino M."/>
            <person name="Pursley I."/>
            <person name="Horton D.L."/>
            <person name="Alikhan N.F."/>
            <person name="Baker D."/>
            <person name="Gharbi K."/>
            <person name="Hall N."/>
            <person name="Watson M."/>
            <person name="Adriaenssens E.M."/>
            <person name="Foster-Nyarko E."/>
            <person name="Jarju S."/>
            <person name="Secka A."/>
            <person name="Antonio M."/>
            <person name="Oren A."/>
            <person name="Chaudhuri R.R."/>
            <person name="La Ragione R."/>
            <person name="Hildebrand F."/>
            <person name="Pallen M.J."/>
        </authorList>
    </citation>
    <scope>NUCLEOTIDE SEQUENCE</scope>
    <source>
        <strain evidence="3">ChiBcec16-1751</strain>
    </source>
</reference>
<dbReference type="PANTHER" id="PTHR11786">
    <property type="entry name" value="N-HYDROXYARYLAMINE O-ACETYLTRANSFERASE"/>
    <property type="match status" value="1"/>
</dbReference>
<gene>
    <name evidence="3" type="ORF">IAA83_09700</name>
</gene>
<comment type="similarity">
    <text evidence="1 2">Belongs to the arylamine N-acetyltransferase family.</text>
</comment>
<dbReference type="PANTHER" id="PTHR11786:SF0">
    <property type="entry name" value="ARYLAMINE N-ACETYLTRANSFERASE 4-RELATED"/>
    <property type="match status" value="1"/>
</dbReference>
<dbReference type="Proteomes" id="UP000886741">
    <property type="component" value="Unassembled WGS sequence"/>
</dbReference>
<dbReference type="Gene3D" id="2.40.128.150">
    <property type="entry name" value="Cysteine proteinases"/>
    <property type="match status" value="1"/>
</dbReference>
<reference evidence="3" key="1">
    <citation type="submission" date="2020-10" db="EMBL/GenBank/DDBJ databases">
        <authorList>
            <person name="Gilroy R."/>
        </authorList>
    </citation>
    <scope>NUCLEOTIDE SEQUENCE</scope>
    <source>
        <strain evidence="3">ChiBcec16-1751</strain>
    </source>
</reference>
<organism evidence="3 4">
    <name type="scientific">Candidatus Avoscillospira avistercoris</name>
    <dbReference type="NCBI Taxonomy" id="2840707"/>
    <lineage>
        <taxon>Bacteria</taxon>
        <taxon>Bacillati</taxon>
        <taxon>Bacillota</taxon>
        <taxon>Clostridia</taxon>
        <taxon>Eubacteriales</taxon>
        <taxon>Oscillospiraceae</taxon>
        <taxon>Oscillospiraceae incertae sedis</taxon>
        <taxon>Candidatus Avoscillospira</taxon>
    </lineage>
</organism>
<accession>A0A9D1JUU7</accession>
<evidence type="ECO:0000313" key="3">
    <source>
        <dbReference type="EMBL" id="HIS65619.1"/>
    </source>
</evidence>
<dbReference type="PRINTS" id="PR01543">
    <property type="entry name" value="ANATRNSFRASE"/>
</dbReference>
<dbReference type="SUPFAM" id="SSF54001">
    <property type="entry name" value="Cysteine proteinases"/>
    <property type="match status" value="1"/>
</dbReference>
<dbReference type="InterPro" id="IPR038765">
    <property type="entry name" value="Papain-like_cys_pep_sf"/>
</dbReference>
<evidence type="ECO:0000313" key="4">
    <source>
        <dbReference type="Proteomes" id="UP000886741"/>
    </source>
</evidence>
<dbReference type="GO" id="GO:0016407">
    <property type="term" value="F:acetyltransferase activity"/>
    <property type="evidence" value="ECO:0007669"/>
    <property type="project" value="InterPro"/>
</dbReference>
<protein>
    <submittedName>
        <fullName evidence="3">Arylamine N-acetyltransferase</fullName>
    </submittedName>
</protein>
<proteinExistence type="inferred from homology"/>
<evidence type="ECO:0000256" key="1">
    <source>
        <dbReference type="ARBA" id="ARBA00006547"/>
    </source>
</evidence>
<dbReference type="Gene3D" id="3.30.2140.10">
    <property type="entry name" value="Arylamine N-acetyltransferase"/>
    <property type="match status" value="1"/>
</dbReference>
<sequence>MYEALYAPIPDVNAYLDRLGLTAPLPVSLETLDQVLLAHQCRIPFENLQCFEEHQEPSLEIPALFDKIIVQGRGGFCFELNALLEALLQTLGFDAWSVTCRIVRGKDFIPPMLHRGVLVQLDGRRYYCDVGYGGPQPSFAVPLDGRREKNGEVFWGESLGNGWYAVSRLTSQDVTERVFEFLDQRQPASYFVPYSFYCARHPDSLFAQHRIINLRTKTGSLALTDDTLTERDGDAVTEVRADNKQALSDLLLRRFGIHYTFESV</sequence>
<dbReference type="InterPro" id="IPR001447">
    <property type="entry name" value="Arylamine_N-AcTrfase"/>
</dbReference>
<dbReference type="EMBL" id="DVJJ01000148">
    <property type="protein sequence ID" value="HIS65619.1"/>
    <property type="molecule type" value="Genomic_DNA"/>
</dbReference>
<comment type="caution">
    <text evidence="3">The sequence shown here is derived from an EMBL/GenBank/DDBJ whole genome shotgun (WGS) entry which is preliminary data.</text>
</comment>
<evidence type="ECO:0000256" key="2">
    <source>
        <dbReference type="RuleBase" id="RU003452"/>
    </source>
</evidence>
<dbReference type="Pfam" id="PF00797">
    <property type="entry name" value="Acetyltransf_2"/>
    <property type="match status" value="1"/>
</dbReference>